<dbReference type="EMBL" id="JBHSIU010000094">
    <property type="protein sequence ID" value="MFC5006211.1"/>
    <property type="molecule type" value="Genomic_DNA"/>
</dbReference>
<protein>
    <recommendedName>
        <fullName evidence="3">Tail protein</fullName>
    </recommendedName>
</protein>
<gene>
    <name evidence="1" type="ORF">ACFPIJ_51385</name>
</gene>
<sequence length="139" mass="14300">MAVVEFTLGVLLEVDGAPVGVEEWLEEGGDVPASGRRGTHRSTAGSRLVRAGEDALRVTAHAIGREVATVVAGVMNGIDGDPLLGSAGAADRPFDVGDLELKFGVKTVLGAGKMVEAFMTASGETAVEVTVTLHRRTTS</sequence>
<proteinExistence type="predicted"/>
<comment type="caution">
    <text evidence="1">The sequence shown here is derived from an EMBL/GenBank/DDBJ whole genome shotgun (WGS) entry which is preliminary data.</text>
</comment>
<keyword evidence="2" id="KW-1185">Reference proteome</keyword>
<evidence type="ECO:0000313" key="1">
    <source>
        <dbReference type="EMBL" id="MFC5006211.1"/>
    </source>
</evidence>
<accession>A0ABV9WFX4</accession>
<evidence type="ECO:0000313" key="2">
    <source>
        <dbReference type="Proteomes" id="UP001595912"/>
    </source>
</evidence>
<name>A0ABV9WFX4_9ACTN</name>
<dbReference type="Proteomes" id="UP001595912">
    <property type="component" value="Unassembled WGS sequence"/>
</dbReference>
<evidence type="ECO:0008006" key="3">
    <source>
        <dbReference type="Google" id="ProtNLM"/>
    </source>
</evidence>
<reference evidence="2" key="1">
    <citation type="journal article" date="2019" name="Int. J. Syst. Evol. Microbiol.">
        <title>The Global Catalogue of Microorganisms (GCM) 10K type strain sequencing project: providing services to taxonomists for standard genome sequencing and annotation.</title>
        <authorList>
            <consortium name="The Broad Institute Genomics Platform"/>
            <consortium name="The Broad Institute Genome Sequencing Center for Infectious Disease"/>
            <person name="Wu L."/>
            <person name="Ma J."/>
        </authorList>
    </citation>
    <scope>NUCLEOTIDE SEQUENCE [LARGE SCALE GENOMIC DNA]</scope>
    <source>
        <strain evidence="2">CGMCC 4.7152</strain>
    </source>
</reference>
<organism evidence="1 2">
    <name type="scientific">Dactylosporangium cerinum</name>
    <dbReference type="NCBI Taxonomy" id="1434730"/>
    <lineage>
        <taxon>Bacteria</taxon>
        <taxon>Bacillati</taxon>
        <taxon>Actinomycetota</taxon>
        <taxon>Actinomycetes</taxon>
        <taxon>Micromonosporales</taxon>
        <taxon>Micromonosporaceae</taxon>
        <taxon>Dactylosporangium</taxon>
    </lineage>
</organism>